<dbReference type="EMBL" id="MLJW01000158">
    <property type="protein sequence ID" value="OIQ95882.1"/>
    <property type="molecule type" value="Genomic_DNA"/>
</dbReference>
<evidence type="ECO:0000313" key="2">
    <source>
        <dbReference type="EMBL" id="OIQ95882.1"/>
    </source>
</evidence>
<organism evidence="2">
    <name type="scientific">mine drainage metagenome</name>
    <dbReference type="NCBI Taxonomy" id="410659"/>
    <lineage>
        <taxon>unclassified sequences</taxon>
        <taxon>metagenomes</taxon>
        <taxon>ecological metagenomes</taxon>
    </lineage>
</organism>
<sequence length="237" mass="27861">MPHVTATDWRKATTDKVREDARRFVDALARRLVELDAMSRKAKRFKVFNSEEYSAFKQLFLSFTERTEEFQLLSYLTEDSLANYERTAGQHWEDHRNLEDHFHQLQVPMLRQVISTNLRLLRIWDDRLQRGEGLPYGARELFLESIRIIHDAKIQLLHPRHIKLLDESALREADRVERLLRTLIRKAPRLFNFADSGPMLPPGLVPALDDDDDPFAEPPEPPRQPTIEEILHGEDDF</sequence>
<gene>
    <name evidence="2" type="ORF">GALL_221280</name>
</gene>
<reference evidence="2" key="1">
    <citation type="submission" date="2016-10" db="EMBL/GenBank/DDBJ databases">
        <title>Sequence of Gallionella enrichment culture.</title>
        <authorList>
            <person name="Poehlein A."/>
            <person name="Muehling M."/>
            <person name="Daniel R."/>
        </authorList>
    </citation>
    <scope>NUCLEOTIDE SEQUENCE</scope>
</reference>
<evidence type="ECO:0000256" key="1">
    <source>
        <dbReference type="SAM" id="MobiDB-lite"/>
    </source>
</evidence>
<feature type="region of interest" description="Disordered" evidence="1">
    <location>
        <begin position="202"/>
        <end position="237"/>
    </location>
</feature>
<name>A0A1J5RK67_9ZZZZ</name>
<protein>
    <submittedName>
        <fullName evidence="2">Uncharacterized protein</fullName>
    </submittedName>
</protein>
<comment type="caution">
    <text evidence="2">The sequence shown here is derived from an EMBL/GenBank/DDBJ whole genome shotgun (WGS) entry which is preliminary data.</text>
</comment>
<accession>A0A1J5RK67</accession>
<dbReference type="AlphaFoldDB" id="A0A1J5RK67"/>
<proteinExistence type="predicted"/>